<gene>
    <name evidence="2" type="ORF">Scep_001666</name>
</gene>
<sequence>MYSERNLGSRGFEKWQRRGEAKSKSKSDLEQKRRGGGGAVVSGDSRNGRDD</sequence>
<comment type="caution">
    <text evidence="2">The sequence shown here is derived from an EMBL/GenBank/DDBJ whole genome shotgun (WGS) entry which is preliminary data.</text>
</comment>
<evidence type="ECO:0000313" key="2">
    <source>
        <dbReference type="EMBL" id="KAK9166475.1"/>
    </source>
</evidence>
<reference evidence="2 3" key="1">
    <citation type="submission" date="2024-01" db="EMBL/GenBank/DDBJ databases">
        <title>Genome assemblies of Stephania.</title>
        <authorList>
            <person name="Yang L."/>
        </authorList>
    </citation>
    <scope>NUCLEOTIDE SEQUENCE [LARGE SCALE GENOMIC DNA]</scope>
    <source>
        <strain evidence="2">JXDWG</strain>
        <tissue evidence="2">Leaf</tissue>
    </source>
</reference>
<proteinExistence type="predicted"/>
<evidence type="ECO:0000256" key="1">
    <source>
        <dbReference type="SAM" id="MobiDB-lite"/>
    </source>
</evidence>
<feature type="compositionally biased region" description="Basic and acidic residues" evidence="1">
    <location>
        <begin position="11"/>
        <end position="33"/>
    </location>
</feature>
<organism evidence="2 3">
    <name type="scientific">Stephania cephalantha</name>
    <dbReference type="NCBI Taxonomy" id="152367"/>
    <lineage>
        <taxon>Eukaryota</taxon>
        <taxon>Viridiplantae</taxon>
        <taxon>Streptophyta</taxon>
        <taxon>Embryophyta</taxon>
        <taxon>Tracheophyta</taxon>
        <taxon>Spermatophyta</taxon>
        <taxon>Magnoliopsida</taxon>
        <taxon>Ranunculales</taxon>
        <taxon>Menispermaceae</taxon>
        <taxon>Menispermoideae</taxon>
        <taxon>Cissampelideae</taxon>
        <taxon>Stephania</taxon>
    </lineage>
</organism>
<name>A0AAP0L9I3_9MAGN</name>
<accession>A0AAP0L9I3</accession>
<dbReference type="EMBL" id="JBBNAG010000001">
    <property type="protein sequence ID" value="KAK9166475.1"/>
    <property type="molecule type" value="Genomic_DNA"/>
</dbReference>
<dbReference type="Proteomes" id="UP001419268">
    <property type="component" value="Unassembled WGS sequence"/>
</dbReference>
<evidence type="ECO:0000313" key="3">
    <source>
        <dbReference type="Proteomes" id="UP001419268"/>
    </source>
</evidence>
<dbReference type="AlphaFoldDB" id="A0AAP0L9I3"/>
<keyword evidence="3" id="KW-1185">Reference proteome</keyword>
<feature type="region of interest" description="Disordered" evidence="1">
    <location>
        <begin position="1"/>
        <end position="51"/>
    </location>
</feature>
<protein>
    <submittedName>
        <fullName evidence="2">Uncharacterized protein</fullName>
    </submittedName>
</protein>